<keyword evidence="3" id="KW-1185">Reference proteome</keyword>
<evidence type="ECO:0000313" key="2">
    <source>
        <dbReference type="EMBL" id="KAG5601878.1"/>
    </source>
</evidence>
<dbReference type="EMBL" id="JACXVP010000006">
    <property type="protein sequence ID" value="KAG5601878.1"/>
    <property type="molecule type" value="Genomic_DNA"/>
</dbReference>
<dbReference type="OrthoDB" id="1296708at2759"/>
<evidence type="ECO:0000313" key="3">
    <source>
        <dbReference type="Proteomes" id="UP000824120"/>
    </source>
</evidence>
<dbReference type="InterPro" id="IPR015683">
    <property type="entry name" value="Ionotropic_Glu_rcpt"/>
</dbReference>
<organism evidence="2 3">
    <name type="scientific">Solanum commersonii</name>
    <name type="common">Commerson's wild potato</name>
    <name type="synonym">Commerson's nightshade</name>
    <dbReference type="NCBI Taxonomy" id="4109"/>
    <lineage>
        <taxon>Eukaryota</taxon>
        <taxon>Viridiplantae</taxon>
        <taxon>Streptophyta</taxon>
        <taxon>Embryophyta</taxon>
        <taxon>Tracheophyta</taxon>
        <taxon>Spermatophyta</taxon>
        <taxon>Magnoliopsida</taxon>
        <taxon>eudicotyledons</taxon>
        <taxon>Gunneridae</taxon>
        <taxon>Pentapetalae</taxon>
        <taxon>asterids</taxon>
        <taxon>lamiids</taxon>
        <taxon>Solanales</taxon>
        <taxon>Solanaceae</taxon>
        <taxon>Solanoideae</taxon>
        <taxon>Solaneae</taxon>
        <taxon>Solanum</taxon>
    </lineage>
</organism>
<keyword evidence="1" id="KW-0472">Membrane</keyword>
<dbReference type="PANTHER" id="PTHR18966">
    <property type="entry name" value="IONOTROPIC GLUTAMATE RECEPTOR"/>
    <property type="match status" value="1"/>
</dbReference>
<dbReference type="SUPFAM" id="SSF53850">
    <property type="entry name" value="Periplasmic binding protein-like II"/>
    <property type="match status" value="1"/>
</dbReference>
<reference evidence="2 3" key="1">
    <citation type="submission" date="2020-09" db="EMBL/GenBank/DDBJ databases">
        <title>De no assembly of potato wild relative species, Solanum commersonii.</title>
        <authorList>
            <person name="Cho K."/>
        </authorList>
    </citation>
    <scope>NUCLEOTIDE SEQUENCE [LARGE SCALE GENOMIC DNA]</scope>
    <source>
        <strain evidence="2">LZ3.2</strain>
        <tissue evidence="2">Leaf</tissue>
    </source>
</reference>
<gene>
    <name evidence="2" type="ORF">H5410_033248</name>
</gene>
<name>A0A9J5YSI5_SOLCO</name>
<dbReference type="Proteomes" id="UP000824120">
    <property type="component" value="Chromosome 6"/>
</dbReference>
<dbReference type="Gene3D" id="3.40.190.10">
    <property type="entry name" value="Periplasmic binding protein-like II"/>
    <property type="match status" value="1"/>
</dbReference>
<proteinExistence type="predicted"/>
<keyword evidence="1" id="KW-0812">Transmembrane</keyword>
<accession>A0A9J5YSI5</accession>
<sequence length="216" mass="24524">MIIVYFNQKFDAIIRDITISANRSKYVYFTVPFTESSFSVVVPVKDDDRKNAWILVKPLKSNLWVTIGAFFVFIGKFIILNGGYLAQTQLLVAQLSDYLLPEFFQMHNPRCHFIIIFIQLISIISVYHYVIGIRGEDNNTSAVKVDVGIILDLETDVGKVMHISILLALEDYYPNASRGAIRIVPHIKDSKKEDFEATSAGQFHDLLLLNYVGVNS</sequence>
<feature type="transmembrane region" description="Helical" evidence="1">
    <location>
        <begin position="113"/>
        <end position="131"/>
    </location>
</feature>
<comment type="caution">
    <text evidence="2">The sequence shown here is derived from an EMBL/GenBank/DDBJ whole genome shotgun (WGS) entry which is preliminary data.</text>
</comment>
<feature type="transmembrane region" description="Helical" evidence="1">
    <location>
        <begin position="63"/>
        <end position="86"/>
    </location>
</feature>
<keyword evidence="1" id="KW-1133">Transmembrane helix</keyword>
<evidence type="ECO:0000256" key="1">
    <source>
        <dbReference type="SAM" id="Phobius"/>
    </source>
</evidence>
<dbReference type="AlphaFoldDB" id="A0A9J5YSI5"/>
<protein>
    <submittedName>
        <fullName evidence="2">Uncharacterized protein</fullName>
    </submittedName>
</protein>